<dbReference type="InterPro" id="IPR053221">
    <property type="entry name" value="Burnettramic_acid_biosynth"/>
</dbReference>
<dbReference type="EMBL" id="MU006577">
    <property type="protein sequence ID" value="KAF2746518.1"/>
    <property type="molecule type" value="Genomic_DNA"/>
</dbReference>
<proteinExistence type="predicted"/>
<gene>
    <name evidence="1" type="ORF">M011DRAFT_385403</name>
</gene>
<dbReference type="OrthoDB" id="3433125at2759"/>
<sequence length="254" mass="28039">RLPYPILIPQRRPGTRSRGFCRAYAPDLQQYGIDQSTFLQFMKEFHSASQASPLLHVVYVAASVISPIHEMITFAVSMSVTLSLSAVMDLQKRYKANCFLDQMNRDVFMPKGLYALVLVYKIGDSAAAENSGWGIRGPETGSSARGTSSKKVLRPFRNADGKIVMPLEVAPLVYPGSDPSVQDLGKKETLKERLKRNKKFVSEYYDRREMAEFTGNTAPNALSSTSVSTPFHSRFADPNHPVNNGSITALLTGG</sequence>
<feature type="non-terminal residue" evidence="1">
    <location>
        <position position="254"/>
    </location>
</feature>
<organism evidence="1 2">
    <name type="scientific">Sporormia fimetaria CBS 119925</name>
    <dbReference type="NCBI Taxonomy" id="1340428"/>
    <lineage>
        <taxon>Eukaryota</taxon>
        <taxon>Fungi</taxon>
        <taxon>Dikarya</taxon>
        <taxon>Ascomycota</taxon>
        <taxon>Pezizomycotina</taxon>
        <taxon>Dothideomycetes</taxon>
        <taxon>Pleosporomycetidae</taxon>
        <taxon>Pleosporales</taxon>
        <taxon>Sporormiaceae</taxon>
        <taxon>Sporormia</taxon>
    </lineage>
</organism>
<reference evidence="1" key="1">
    <citation type="journal article" date="2020" name="Stud. Mycol.">
        <title>101 Dothideomycetes genomes: a test case for predicting lifestyles and emergence of pathogens.</title>
        <authorList>
            <person name="Haridas S."/>
            <person name="Albert R."/>
            <person name="Binder M."/>
            <person name="Bloem J."/>
            <person name="Labutti K."/>
            <person name="Salamov A."/>
            <person name="Andreopoulos B."/>
            <person name="Baker S."/>
            <person name="Barry K."/>
            <person name="Bills G."/>
            <person name="Bluhm B."/>
            <person name="Cannon C."/>
            <person name="Castanera R."/>
            <person name="Culley D."/>
            <person name="Daum C."/>
            <person name="Ezra D."/>
            <person name="Gonzalez J."/>
            <person name="Henrissat B."/>
            <person name="Kuo A."/>
            <person name="Liang C."/>
            <person name="Lipzen A."/>
            <person name="Lutzoni F."/>
            <person name="Magnuson J."/>
            <person name="Mondo S."/>
            <person name="Nolan M."/>
            <person name="Ohm R."/>
            <person name="Pangilinan J."/>
            <person name="Park H.-J."/>
            <person name="Ramirez L."/>
            <person name="Alfaro M."/>
            <person name="Sun H."/>
            <person name="Tritt A."/>
            <person name="Yoshinaga Y."/>
            <person name="Zwiers L.-H."/>
            <person name="Turgeon B."/>
            <person name="Goodwin S."/>
            <person name="Spatafora J."/>
            <person name="Crous P."/>
            <person name="Grigoriev I."/>
        </authorList>
    </citation>
    <scope>NUCLEOTIDE SEQUENCE</scope>
    <source>
        <strain evidence="1">CBS 119925</strain>
    </source>
</reference>
<dbReference type="AlphaFoldDB" id="A0A6A6V7D0"/>
<dbReference type="PANTHER" id="PTHR38887:SF1">
    <property type="entry name" value="RAS MODIFICATION PROTEIN ERF4"/>
    <property type="match status" value="1"/>
</dbReference>
<keyword evidence="2" id="KW-1185">Reference proteome</keyword>
<evidence type="ECO:0000313" key="2">
    <source>
        <dbReference type="Proteomes" id="UP000799440"/>
    </source>
</evidence>
<dbReference type="PANTHER" id="PTHR38887">
    <property type="entry name" value="CHROMOSOME 21, WHOLE GENOME SHOTGUN SEQUENCE"/>
    <property type="match status" value="1"/>
</dbReference>
<evidence type="ECO:0000313" key="1">
    <source>
        <dbReference type="EMBL" id="KAF2746518.1"/>
    </source>
</evidence>
<accession>A0A6A6V7D0</accession>
<feature type="non-terminal residue" evidence="1">
    <location>
        <position position="1"/>
    </location>
</feature>
<protein>
    <submittedName>
        <fullName evidence="1">Uncharacterized protein</fullName>
    </submittedName>
</protein>
<name>A0A6A6V7D0_9PLEO</name>
<dbReference type="Proteomes" id="UP000799440">
    <property type="component" value="Unassembled WGS sequence"/>
</dbReference>